<dbReference type="InterPro" id="IPR011013">
    <property type="entry name" value="Gal_mutarotase_sf_dom"/>
</dbReference>
<evidence type="ECO:0000256" key="1">
    <source>
        <dbReference type="ARBA" id="ARBA00001913"/>
    </source>
</evidence>
<dbReference type="CDD" id="cd01081">
    <property type="entry name" value="Aldose_epim"/>
    <property type="match status" value="1"/>
</dbReference>
<protein>
    <submittedName>
        <fullName evidence="4">Aldose 1-epimerase</fullName>
        <ecNumber evidence="4">5.1.3.3</ecNumber>
    </submittedName>
</protein>
<sequence>MYTVNQLQSQGLDYVELANASATAKAKICLNRGGALESLVLKSETIIEDLSPLEYKNTYASSVLFPFANRIKDGKYAYNNQEFQLDCNEGNLNNALHGLIYNKTFSVVNSDVTENGATVTLKYVEREKAVGFPYLYTIALKFTLTEANLVLEIEIENNDVSSFPFTLGWHPYFVCKDLSKSSLEFLSSKTVAFDDRMITSDVVAGKVEMPFEIKEQQLDNCYALDSGTVVFNTPSYKMTIESSAKENYFQMYTPPRANTIALEPVTGISDSFNNKLGLEELQAGASHSVNWSIAIN</sequence>
<comment type="cofactor">
    <cofactor evidence="1">
        <name>Ca(2+)</name>
        <dbReference type="ChEBI" id="CHEBI:29108"/>
    </cofactor>
</comment>
<gene>
    <name evidence="4" type="ORF">FHR24_000151</name>
</gene>
<dbReference type="InterPro" id="IPR014718">
    <property type="entry name" value="GH-type_carb-bd"/>
</dbReference>
<keyword evidence="3" id="KW-0106">Calcium</keyword>
<dbReference type="Pfam" id="PF01263">
    <property type="entry name" value="Aldose_epim"/>
    <property type="match status" value="1"/>
</dbReference>
<keyword evidence="5" id="KW-1185">Reference proteome</keyword>
<evidence type="ECO:0000313" key="4">
    <source>
        <dbReference type="EMBL" id="NIJ43712.1"/>
    </source>
</evidence>
<dbReference type="PANTHER" id="PTHR10091">
    <property type="entry name" value="ALDOSE-1-EPIMERASE"/>
    <property type="match status" value="1"/>
</dbReference>
<evidence type="ECO:0000256" key="2">
    <source>
        <dbReference type="ARBA" id="ARBA00011245"/>
    </source>
</evidence>
<evidence type="ECO:0000256" key="3">
    <source>
        <dbReference type="ARBA" id="ARBA00022837"/>
    </source>
</evidence>
<name>A0ABX0U9G4_9FLAO</name>
<proteinExistence type="predicted"/>
<dbReference type="EC" id="5.1.3.3" evidence="4"/>
<organism evidence="4 5">
    <name type="scientific">Wenyingzhuangia heitensis</name>
    <dbReference type="NCBI Taxonomy" id="1487859"/>
    <lineage>
        <taxon>Bacteria</taxon>
        <taxon>Pseudomonadati</taxon>
        <taxon>Bacteroidota</taxon>
        <taxon>Flavobacteriia</taxon>
        <taxon>Flavobacteriales</taxon>
        <taxon>Flavobacteriaceae</taxon>
        <taxon>Wenyingzhuangia</taxon>
    </lineage>
</organism>
<keyword evidence="4" id="KW-0413">Isomerase</keyword>
<dbReference type="RefSeq" id="WP_167182435.1">
    <property type="nucleotide sequence ID" value="NZ_JAASQL010000001.1"/>
</dbReference>
<comment type="caution">
    <text evidence="4">The sequence shown here is derived from an EMBL/GenBank/DDBJ whole genome shotgun (WGS) entry which is preliminary data.</text>
</comment>
<dbReference type="Proteomes" id="UP000745859">
    <property type="component" value="Unassembled WGS sequence"/>
</dbReference>
<dbReference type="GO" id="GO:0004034">
    <property type="term" value="F:aldose 1-epimerase activity"/>
    <property type="evidence" value="ECO:0007669"/>
    <property type="project" value="UniProtKB-EC"/>
</dbReference>
<evidence type="ECO:0000313" key="5">
    <source>
        <dbReference type="Proteomes" id="UP000745859"/>
    </source>
</evidence>
<comment type="subunit">
    <text evidence="2">Monomer.</text>
</comment>
<dbReference type="SUPFAM" id="SSF74650">
    <property type="entry name" value="Galactose mutarotase-like"/>
    <property type="match status" value="1"/>
</dbReference>
<reference evidence="4 5" key="1">
    <citation type="submission" date="2020-03" db="EMBL/GenBank/DDBJ databases">
        <title>Genomic Encyclopedia of Type Strains, Phase IV (KMG-IV): sequencing the most valuable type-strain genomes for metagenomic binning, comparative biology and taxonomic classification.</title>
        <authorList>
            <person name="Goeker M."/>
        </authorList>
    </citation>
    <scope>NUCLEOTIDE SEQUENCE [LARGE SCALE GENOMIC DNA]</scope>
    <source>
        <strain evidence="4 5">DSM 101599</strain>
    </source>
</reference>
<accession>A0ABX0U9G4</accession>
<dbReference type="Gene3D" id="2.70.98.10">
    <property type="match status" value="1"/>
</dbReference>
<dbReference type="EMBL" id="JAASQL010000001">
    <property type="protein sequence ID" value="NIJ43712.1"/>
    <property type="molecule type" value="Genomic_DNA"/>
</dbReference>
<dbReference type="PANTHER" id="PTHR10091:SF0">
    <property type="entry name" value="GALACTOSE MUTAROTASE"/>
    <property type="match status" value="1"/>
</dbReference>
<dbReference type="InterPro" id="IPR008183">
    <property type="entry name" value="Aldose_1/G6P_1-epimerase"/>
</dbReference>